<evidence type="ECO:0000313" key="3">
    <source>
        <dbReference type="Proteomes" id="UP000284842"/>
    </source>
</evidence>
<proteinExistence type="predicted"/>
<dbReference type="Gene3D" id="1.10.510.10">
    <property type="entry name" value="Transferase(Phosphotransferase) domain 1"/>
    <property type="match status" value="1"/>
</dbReference>
<dbReference type="InterPro" id="IPR000719">
    <property type="entry name" value="Prot_kinase_dom"/>
</dbReference>
<dbReference type="PANTHER" id="PTHR44167">
    <property type="entry name" value="OVARIAN-SPECIFIC SERINE/THREONINE-PROTEIN KINASE LOK-RELATED"/>
    <property type="match status" value="1"/>
</dbReference>
<dbReference type="AlphaFoldDB" id="A0A409YC07"/>
<protein>
    <recommendedName>
        <fullName evidence="1">Protein kinase domain-containing protein</fullName>
    </recommendedName>
</protein>
<gene>
    <name evidence="2" type="ORF">CVT24_005509</name>
</gene>
<keyword evidence="3" id="KW-1185">Reference proteome</keyword>
<dbReference type="SUPFAM" id="SSF56112">
    <property type="entry name" value="Protein kinase-like (PK-like)"/>
    <property type="match status" value="1"/>
</dbReference>
<dbReference type="OrthoDB" id="3224178at2759"/>
<dbReference type="SMART" id="SM00220">
    <property type="entry name" value="S_TKc"/>
    <property type="match status" value="1"/>
</dbReference>
<organism evidence="2 3">
    <name type="scientific">Panaeolus cyanescens</name>
    <dbReference type="NCBI Taxonomy" id="181874"/>
    <lineage>
        <taxon>Eukaryota</taxon>
        <taxon>Fungi</taxon>
        <taxon>Dikarya</taxon>
        <taxon>Basidiomycota</taxon>
        <taxon>Agaricomycotina</taxon>
        <taxon>Agaricomycetes</taxon>
        <taxon>Agaricomycetidae</taxon>
        <taxon>Agaricales</taxon>
        <taxon>Agaricineae</taxon>
        <taxon>Galeropsidaceae</taxon>
        <taxon>Panaeolus</taxon>
    </lineage>
</organism>
<dbReference type="InParanoid" id="A0A409YC07"/>
<dbReference type="EMBL" id="NHTK01001307">
    <property type="protein sequence ID" value="PPR00535.1"/>
    <property type="molecule type" value="Genomic_DNA"/>
</dbReference>
<name>A0A409YC07_9AGAR</name>
<reference evidence="2 3" key="1">
    <citation type="journal article" date="2018" name="Evol. Lett.">
        <title>Horizontal gene cluster transfer increased hallucinogenic mushroom diversity.</title>
        <authorList>
            <person name="Reynolds H.T."/>
            <person name="Vijayakumar V."/>
            <person name="Gluck-Thaler E."/>
            <person name="Korotkin H.B."/>
            <person name="Matheny P.B."/>
            <person name="Slot J.C."/>
        </authorList>
    </citation>
    <scope>NUCLEOTIDE SEQUENCE [LARGE SCALE GENOMIC DNA]</scope>
    <source>
        <strain evidence="2 3">2629</strain>
    </source>
</reference>
<dbReference type="PROSITE" id="PS50011">
    <property type="entry name" value="PROTEIN_KINASE_DOM"/>
    <property type="match status" value="1"/>
</dbReference>
<dbReference type="GO" id="GO:0005524">
    <property type="term" value="F:ATP binding"/>
    <property type="evidence" value="ECO:0007669"/>
    <property type="project" value="InterPro"/>
</dbReference>
<dbReference type="Pfam" id="PF00069">
    <property type="entry name" value="Pkinase"/>
    <property type="match status" value="1"/>
</dbReference>
<accession>A0A409YC07</accession>
<evidence type="ECO:0000313" key="2">
    <source>
        <dbReference type="EMBL" id="PPR00535.1"/>
    </source>
</evidence>
<evidence type="ECO:0000259" key="1">
    <source>
        <dbReference type="PROSITE" id="PS50011"/>
    </source>
</evidence>
<sequence>MFEKQSHWLYLEGFFRLKGYTMFKPVNRNFGKRGWNILVPGPQQASSRARCSEYPYARKEYTEEPLQFYYTFNESLAYNQTSDELRIWRRLHSPGIKNHPRNRVIPVLEYLEFDGLIFIVMPWWDSPAFSDYATAEEILNMAECILDTVDFFHEHRIVHRDITFQNIGLNVIIDKNHNFPKGHHDPKEALYAIIDFGFSLIYPYETPLEEVTTTLRYGCEVPSKIKEYRARNPFTLETHYTVKMIEGAARVVEKFIPEIGPFFDDILKVEEENRPFAREVLQRFRQLKASLTPEQLHTPVQDRYWKRGKFYSK</sequence>
<comment type="caution">
    <text evidence="2">The sequence shown here is derived from an EMBL/GenBank/DDBJ whole genome shotgun (WGS) entry which is preliminary data.</text>
</comment>
<feature type="domain" description="Protein kinase" evidence="1">
    <location>
        <begin position="24"/>
        <end position="313"/>
    </location>
</feature>
<dbReference type="PANTHER" id="PTHR44167:SF24">
    <property type="entry name" value="SERINE_THREONINE-PROTEIN KINASE CHK2"/>
    <property type="match status" value="1"/>
</dbReference>
<dbReference type="Proteomes" id="UP000284842">
    <property type="component" value="Unassembled WGS sequence"/>
</dbReference>
<dbReference type="InterPro" id="IPR011009">
    <property type="entry name" value="Kinase-like_dom_sf"/>
</dbReference>
<dbReference type="GO" id="GO:0004672">
    <property type="term" value="F:protein kinase activity"/>
    <property type="evidence" value="ECO:0007669"/>
    <property type="project" value="InterPro"/>
</dbReference>